<comment type="caution">
    <text evidence="2">The sequence shown here is derived from an EMBL/GenBank/DDBJ whole genome shotgun (WGS) entry which is preliminary data.</text>
</comment>
<dbReference type="PANTHER" id="PTHR36166:SF1">
    <property type="entry name" value="SRPBCC DOMAIN-CONTAINING PROTEIN"/>
    <property type="match status" value="1"/>
</dbReference>
<dbReference type="EMBL" id="PNFZ01000003">
    <property type="protein sequence ID" value="PMB98293.1"/>
    <property type="molecule type" value="Genomic_DNA"/>
</dbReference>
<evidence type="ECO:0000313" key="2">
    <source>
        <dbReference type="EMBL" id="PMB98293.1"/>
    </source>
</evidence>
<name>A0A2N6PHY1_9MICO</name>
<proteinExistence type="predicted"/>
<keyword evidence="3" id="KW-1185">Reference proteome</keyword>
<keyword evidence="1" id="KW-0812">Transmembrane</keyword>
<dbReference type="Gene3D" id="3.30.530.20">
    <property type="match status" value="1"/>
</dbReference>
<feature type="transmembrane region" description="Helical" evidence="1">
    <location>
        <begin position="36"/>
        <end position="54"/>
    </location>
</feature>
<dbReference type="Pfam" id="PF10604">
    <property type="entry name" value="Polyketide_cyc2"/>
    <property type="match status" value="1"/>
</dbReference>
<dbReference type="PANTHER" id="PTHR36166">
    <property type="entry name" value="CHROMOSOME 9, WHOLE GENOME SHOTGUN SEQUENCE"/>
    <property type="match status" value="1"/>
</dbReference>
<dbReference type="CDD" id="cd07822">
    <property type="entry name" value="SRPBCC_4"/>
    <property type="match status" value="1"/>
</dbReference>
<reference evidence="2 3" key="1">
    <citation type="submission" date="2017-09" db="EMBL/GenBank/DDBJ databases">
        <title>Bacterial strain isolated from the female urinary microbiota.</title>
        <authorList>
            <person name="Thomas-White K."/>
            <person name="Kumar N."/>
            <person name="Forster S."/>
            <person name="Putonti C."/>
            <person name="Lawley T."/>
            <person name="Wolfe A.J."/>
        </authorList>
    </citation>
    <scope>NUCLEOTIDE SEQUENCE [LARGE SCALE GENOMIC DNA]</scope>
    <source>
        <strain evidence="2 3">UMB0680</strain>
    </source>
</reference>
<dbReference type="InterPro" id="IPR023393">
    <property type="entry name" value="START-like_dom_sf"/>
</dbReference>
<dbReference type="Proteomes" id="UP000235703">
    <property type="component" value="Unassembled WGS sequence"/>
</dbReference>
<dbReference type="OrthoDB" id="191189at2"/>
<keyword evidence="1" id="KW-0472">Membrane</keyword>
<dbReference type="InterPro" id="IPR019587">
    <property type="entry name" value="Polyketide_cyclase/dehydratase"/>
</dbReference>
<evidence type="ECO:0000256" key="1">
    <source>
        <dbReference type="SAM" id="Phobius"/>
    </source>
</evidence>
<sequence>MALPGAPPTARLTLLAAAGWRFTSLIGVLVMTVARTIAVCLSIPVILAAGLFAYSRLNPVMVVAVTELDASPNELWAVLADTERYREWNPSIIESSGTVAAGEKLRNVVVFGEGTMTFTPTVLTAEPGRELTWAGRMWVPGLVDAEHSFRLEALPGGGTRLTQQETFTGVAAPFMASMRADLEADFAEVNAAIGQRAVDLRQTGAHD</sequence>
<organism evidence="2 3">
    <name type="scientific">Brevibacterium luteolum</name>
    <dbReference type="NCBI Taxonomy" id="199591"/>
    <lineage>
        <taxon>Bacteria</taxon>
        <taxon>Bacillati</taxon>
        <taxon>Actinomycetota</taxon>
        <taxon>Actinomycetes</taxon>
        <taxon>Micrococcales</taxon>
        <taxon>Brevibacteriaceae</taxon>
        <taxon>Brevibacterium</taxon>
    </lineage>
</organism>
<protein>
    <submittedName>
        <fullName evidence="2">SRPBCC domain-containing protein</fullName>
    </submittedName>
</protein>
<dbReference type="SUPFAM" id="SSF55961">
    <property type="entry name" value="Bet v1-like"/>
    <property type="match status" value="1"/>
</dbReference>
<dbReference type="AlphaFoldDB" id="A0A2N6PHY1"/>
<evidence type="ECO:0000313" key="3">
    <source>
        <dbReference type="Proteomes" id="UP000235703"/>
    </source>
</evidence>
<keyword evidence="1" id="KW-1133">Transmembrane helix</keyword>
<accession>A0A2N6PHY1</accession>
<gene>
    <name evidence="2" type="ORF">CJ198_08010</name>
</gene>